<accession>A0A815D8S1</accession>
<proteinExistence type="predicted"/>
<dbReference type="InterPro" id="IPR039261">
    <property type="entry name" value="FNR_nucleotide-bd"/>
</dbReference>
<organism evidence="1 2">
    <name type="scientific">Adineta ricciae</name>
    <name type="common">Rotifer</name>
    <dbReference type="NCBI Taxonomy" id="249248"/>
    <lineage>
        <taxon>Eukaryota</taxon>
        <taxon>Metazoa</taxon>
        <taxon>Spiralia</taxon>
        <taxon>Gnathifera</taxon>
        <taxon>Rotifera</taxon>
        <taxon>Eurotatoria</taxon>
        <taxon>Bdelloidea</taxon>
        <taxon>Adinetida</taxon>
        <taxon>Adinetidae</taxon>
        <taxon>Adineta</taxon>
    </lineage>
</organism>
<protein>
    <submittedName>
        <fullName evidence="1">Uncharacterized protein</fullName>
    </submittedName>
</protein>
<sequence>MNYLLVDKTRSRSTSLFSDVKSITRETNERLLIFVTEELKRSQGSHVHHDREVFTDLLNEKKGKISVFYCGPPALSTTLTTKCRQYGFVYKKELF</sequence>
<comment type="caution">
    <text evidence="1">The sequence shown here is derived from an EMBL/GenBank/DDBJ whole genome shotgun (WGS) entry which is preliminary data.</text>
</comment>
<dbReference type="OrthoDB" id="167398at2759"/>
<evidence type="ECO:0000313" key="1">
    <source>
        <dbReference type="EMBL" id="CAF1293761.1"/>
    </source>
</evidence>
<dbReference type="EMBL" id="CAJNOJ010000210">
    <property type="protein sequence ID" value="CAF1293761.1"/>
    <property type="molecule type" value="Genomic_DNA"/>
</dbReference>
<dbReference type="Proteomes" id="UP000663852">
    <property type="component" value="Unassembled WGS sequence"/>
</dbReference>
<name>A0A815D8S1_ADIRI</name>
<dbReference type="Gene3D" id="3.40.50.80">
    <property type="entry name" value="Nucleotide-binding domain of ferredoxin-NADP reductase (FNR) module"/>
    <property type="match status" value="1"/>
</dbReference>
<gene>
    <name evidence="1" type="ORF">EDS130_LOCUS30231</name>
</gene>
<dbReference type="AlphaFoldDB" id="A0A815D8S1"/>
<evidence type="ECO:0000313" key="2">
    <source>
        <dbReference type="Proteomes" id="UP000663852"/>
    </source>
</evidence>
<reference evidence="1" key="1">
    <citation type="submission" date="2021-02" db="EMBL/GenBank/DDBJ databases">
        <authorList>
            <person name="Nowell W R."/>
        </authorList>
    </citation>
    <scope>NUCLEOTIDE SEQUENCE</scope>
</reference>